<dbReference type="Pfam" id="PF07228">
    <property type="entry name" value="SpoIIE"/>
    <property type="match status" value="1"/>
</dbReference>
<dbReference type="InterPro" id="IPR036457">
    <property type="entry name" value="PPM-type-like_dom_sf"/>
</dbReference>
<feature type="domain" description="PPM-type phosphatase" evidence="2">
    <location>
        <begin position="37"/>
        <end position="322"/>
    </location>
</feature>
<dbReference type="Gene3D" id="3.60.40.10">
    <property type="entry name" value="PPM-type phosphatase domain"/>
    <property type="match status" value="1"/>
</dbReference>
<gene>
    <name evidence="3" type="ORF">KSX_13100</name>
</gene>
<feature type="region of interest" description="Disordered" evidence="1">
    <location>
        <begin position="1"/>
        <end position="33"/>
    </location>
</feature>
<dbReference type="GO" id="GO:0004722">
    <property type="term" value="F:protein serine/threonine phosphatase activity"/>
    <property type="evidence" value="ECO:0007669"/>
    <property type="project" value="InterPro"/>
</dbReference>
<dbReference type="PROSITE" id="PS51746">
    <property type="entry name" value="PPM_2"/>
    <property type="match status" value="1"/>
</dbReference>
<organism evidence="3 4">
    <name type="scientific">Ktedonospora formicarum</name>
    <dbReference type="NCBI Taxonomy" id="2778364"/>
    <lineage>
        <taxon>Bacteria</taxon>
        <taxon>Bacillati</taxon>
        <taxon>Chloroflexota</taxon>
        <taxon>Ktedonobacteria</taxon>
        <taxon>Ktedonobacterales</taxon>
        <taxon>Ktedonobacteraceae</taxon>
        <taxon>Ktedonospora</taxon>
    </lineage>
</organism>
<dbReference type="InterPro" id="IPR015655">
    <property type="entry name" value="PP2C"/>
</dbReference>
<evidence type="ECO:0000313" key="3">
    <source>
        <dbReference type="EMBL" id="GHO43147.1"/>
    </source>
</evidence>
<evidence type="ECO:0000259" key="2">
    <source>
        <dbReference type="PROSITE" id="PS51746"/>
    </source>
</evidence>
<dbReference type="Proteomes" id="UP000612362">
    <property type="component" value="Unassembled WGS sequence"/>
</dbReference>
<sequence length="324" mass="35990">MLKNTPKPASLSHRMRPLVTNPSRQPRARTSMTSPFTFSRHSIAKFTRPDQNEDRVLSLPRSGLGAVFDGVGGEDGYIGSLVASQTIRAHWKKVLSTHPRVSSEALFPCSAIDLRATLDQIIMEAHERLCAESVRRTKDDGSPLRPCTTIALVALCQDPDSTACKLICAHVGDSRIYLRHANGTFERVTDDDGFFSLLVARQMLTPEDARRIDQASEPSQLSHLERSYFDRRNGITQALGDRVDPSVHITEVPFESGDRVLLCTDGVHDNLTDEEIAEVLGEKARTSVARKMVLRALDVSRQETQGILRSKQDDISALVISRNY</sequence>
<reference evidence="3" key="1">
    <citation type="submission" date="2020-10" db="EMBL/GenBank/DDBJ databases">
        <title>Taxonomic study of unclassified bacteria belonging to the class Ktedonobacteria.</title>
        <authorList>
            <person name="Yabe S."/>
            <person name="Wang C.M."/>
            <person name="Zheng Y."/>
            <person name="Sakai Y."/>
            <person name="Cavaletti L."/>
            <person name="Monciardini P."/>
            <person name="Donadio S."/>
        </authorList>
    </citation>
    <scope>NUCLEOTIDE SEQUENCE</scope>
    <source>
        <strain evidence="3">SOSP1-1</strain>
    </source>
</reference>
<keyword evidence="4" id="KW-1185">Reference proteome</keyword>
<comment type="caution">
    <text evidence="3">The sequence shown here is derived from an EMBL/GenBank/DDBJ whole genome shotgun (WGS) entry which is preliminary data.</text>
</comment>
<dbReference type="SMART" id="SM00332">
    <property type="entry name" value="PP2Cc"/>
    <property type="match status" value="1"/>
</dbReference>
<dbReference type="InterPro" id="IPR001932">
    <property type="entry name" value="PPM-type_phosphatase-like_dom"/>
</dbReference>
<evidence type="ECO:0000313" key="4">
    <source>
        <dbReference type="Proteomes" id="UP000612362"/>
    </source>
</evidence>
<evidence type="ECO:0000256" key="1">
    <source>
        <dbReference type="SAM" id="MobiDB-lite"/>
    </source>
</evidence>
<dbReference type="CDD" id="cd00143">
    <property type="entry name" value="PP2Cc"/>
    <property type="match status" value="1"/>
</dbReference>
<dbReference type="SUPFAM" id="SSF81606">
    <property type="entry name" value="PP2C-like"/>
    <property type="match status" value="1"/>
</dbReference>
<feature type="compositionally biased region" description="Polar residues" evidence="1">
    <location>
        <begin position="20"/>
        <end position="33"/>
    </location>
</feature>
<dbReference type="PANTHER" id="PTHR47992">
    <property type="entry name" value="PROTEIN PHOSPHATASE"/>
    <property type="match status" value="1"/>
</dbReference>
<dbReference type="SMART" id="SM00331">
    <property type="entry name" value="PP2C_SIG"/>
    <property type="match status" value="1"/>
</dbReference>
<proteinExistence type="predicted"/>
<dbReference type="RefSeq" id="WP_220192633.1">
    <property type="nucleotide sequence ID" value="NZ_BNJF01000001.1"/>
</dbReference>
<accession>A0A8J3HYU2</accession>
<protein>
    <submittedName>
        <fullName evidence="3">Protein-serine/threonine phosphatase</fullName>
    </submittedName>
</protein>
<name>A0A8J3HYU2_9CHLR</name>
<dbReference type="AlphaFoldDB" id="A0A8J3HYU2"/>
<dbReference type="EMBL" id="BNJF01000001">
    <property type="protein sequence ID" value="GHO43147.1"/>
    <property type="molecule type" value="Genomic_DNA"/>
</dbReference>